<evidence type="ECO:0000313" key="3">
    <source>
        <dbReference type="Proteomes" id="UP000001916"/>
    </source>
</evidence>
<dbReference type="AlphaFoldDB" id="D7BDG5"/>
<gene>
    <name evidence="2" type="ordered locus">Mesil_2945</name>
</gene>
<evidence type="ECO:0000313" key="2">
    <source>
        <dbReference type="EMBL" id="ADH64785.1"/>
    </source>
</evidence>
<dbReference type="Pfam" id="PF00483">
    <property type="entry name" value="NTP_transferase"/>
    <property type="match status" value="1"/>
</dbReference>
<protein>
    <submittedName>
        <fullName evidence="2">Glucose-1-phosphate cytidylyltransferase</fullName>
        <ecNumber evidence="2">2.7.7.33</ecNumber>
    </submittedName>
</protein>
<proteinExistence type="predicted"/>
<evidence type="ECO:0000259" key="1">
    <source>
        <dbReference type="Pfam" id="PF00483"/>
    </source>
</evidence>
<dbReference type="STRING" id="526227.Mesil_2945"/>
<dbReference type="NCBIfam" id="TIGR02623">
    <property type="entry name" value="G1P_cyt_trans"/>
    <property type="match status" value="1"/>
</dbReference>
<dbReference type="EC" id="2.7.7.33" evidence="2"/>
<dbReference type="OrthoDB" id="9801899at2"/>
<dbReference type="HOGENOM" id="CLU_029499_10_0_0"/>
<feature type="domain" description="Nucleotidyl transferase" evidence="1">
    <location>
        <begin position="4"/>
        <end position="227"/>
    </location>
</feature>
<dbReference type="GO" id="GO:0047343">
    <property type="term" value="F:glucose-1-phosphate cytidylyltransferase activity"/>
    <property type="evidence" value="ECO:0007669"/>
    <property type="project" value="UniProtKB-EC"/>
</dbReference>
<accession>D7BDG5</accession>
<name>D7BDG5_ALLS1</name>
<dbReference type="RefSeq" id="WP_013159317.1">
    <property type="nucleotide sequence ID" value="NC_014212.1"/>
</dbReference>
<keyword evidence="3" id="KW-1185">Reference proteome</keyword>
<dbReference type="InterPro" id="IPR046981">
    <property type="entry name" value="G1P_cyt_trans"/>
</dbReference>
<organism evidence="2 3">
    <name type="scientific">Allomeiothermus silvanus (strain ATCC 700542 / DSM 9946 / NBRC 106475 / NCIMB 13440 / VI-R2)</name>
    <name type="common">Thermus silvanus</name>
    <dbReference type="NCBI Taxonomy" id="526227"/>
    <lineage>
        <taxon>Bacteria</taxon>
        <taxon>Thermotogati</taxon>
        <taxon>Deinococcota</taxon>
        <taxon>Deinococci</taxon>
        <taxon>Thermales</taxon>
        <taxon>Thermaceae</taxon>
        <taxon>Allomeiothermus</taxon>
    </lineage>
</organism>
<dbReference type="PANTHER" id="PTHR47183">
    <property type="entry name" value="GLUCOSE-1-PHOSPHATE CYTIDYLYLTRANSFERASE-RELATED"/>
    <property type="match status" value="1"/>
</dbReference>
<dbReference type="InterPro" id="IPR029044">
    <property type="entry name" value="Nucleotide-diphossugar_trans"/>
</dbReference>
<dbReference type="GO" id="GO:0009243">
    <property type="term" value="P:O antigen biosynthetic process"/>
    <property type="evidence" value="ECO:0007669"/>
    <property type="project" value="InterPro"/>
</dbReference>
<keyword evidence="2" id="KW-0548">Nucleotidyltransferase</keyword>
<dbReference type="KEGG" id="msv:Mesil_2945"/>
<dbReference type="InterPro" id="IPR013446">
    <property type="entry name" value="G1P_cyt_trans-like"/>
</dbReference>
<keyword evidence="2" id="KW-0808">Transferase</keyword>
<dbReference type="InterPro" id="IPR005835">
    <property type="entry name" value="NTP_transferase_dom"/>
</dbReference>
<dbReference type="eggNOG" id="COG1208">
    <property type="taxonomic scope" value="Bacteria"/>
</dbReference>
<dbReference type="Gene3D" id="3.90.550.10">
    <property type="entry name" value="Spore Coat Polysaccharide Biosynthesis Protein SpsA, Chain A"/>
    <property type="match status" value="1"/>
</dbReference>
<dbReference type="EMBL" id="CP002042">
    <property type="protein sequence ID" value="ADH64785.1"/>
    <property type="molecule type" value="Genomic_DNA"/>
</dbReference>
<dbReference type="CDD" id="cd02524">
    <property type="entry name" value="G1P_cytidylyltransferase"/>
    <property type="match status" value="1"/>
</dbReference>
<sequence length="268" mass="30512">MKVAILAGGSGSRLSEETMVKPKPMVEIGNMPILWHIMRHYAHYGFTDFVIALGYKGEYIKKWFSDYAALSGNITFHLGKGTVEVESPELLDWKVELIDTGLKTQTAGRIKRLRPYLGEGTFFMTFGDGVSTVNLWQQLEFHRRQGKLATITAVHPPARFGQLILENDQVLEFTEKPLDQSWINGGFFVMEPGVFDYIEGDQTDLKETLERLAADRQLAAYKHEGFWQPMDALRDKTYLESLWESGKAPWKVWDESARALEGKVFGQV</sequence>
<dbReference type="SUPFAM" id="SSF53448">
    <property type="entry name" value="Nucleotide-diphospho-sugar transferases"/>
    <property type="match status" value="1"/>
</dbReference>
<dbReference type="Proteomes" id="UP000001916">
    <property type="component" value="Chromosome"/>
</dbReference>
<reference evidence="2 3" key="1">
    <citation type="journal article" date="2010" name="Stand. Genomic Sci.">
        <title>Complete genome sequence of Meiothermus silvanus type strain (VI-R2).</title>
        <authorList>
            <person name="Sikorski J."/>
            <person name="Tindall B.J."/>
            <person name="Lowry S."/>
            <person name="Lucas S."/>
            <person name="Nolan M."/>
            <person name="Copeland A."/>
            <person name="Glavina Del Rio T."/>
            <person name="Tice H."/>
            <person name="Cheng J.F."/>
            <person name="Han C."/>
            <person name="Pitluck S."/>
            <person name="Liolios K."/>
            <person name="Ivanova N."/>
            <person name="Mavromatis K."/>
            <person name="Mikhailova N."/>
            <person name="Pati A."/>
            <person name="Goodwin L."/>
            <person name="Chen A."/>
            <person name="Palaniappan K."/>
            <person name="Land M."/>
            <person name="Hauser L."/>
            <person name="Chang Y.J."/>
            <person name="Jeffries C.D."/>
            <person name="Rohde M."/>
            <person name="Goker M."/>
            <person name="Woyke T."/>
            <person name="Bristow J."/>
            <person name="Eisen J.A."/>
            <person name="Markowitz V."/>
            <person name="Hugenholtz P."/>
            <person name="Kyrpides N.C."/>
            <person name="Klenk H.P."/>
            <person name="Lapidus A."/>
        </authorList>
    </citation>
    <scope>NUCLEOTIDE SEQUENCE [LARGE SCALE GENOMIC DNA]</scope>
    <source>
        <strain evidence="3">ATCC 700542 / DSM 9946 / VI-R2</strain>
    </source>
</reference>
<dbReference type="PANTHER" id="PTHR47183:SF1">
    <property type="entry name" value="GLUCOSE-1-PHOSPHATE CYTIDYLYLTRANSFERASE"/>
    <property type="match status" value="1"/>
</dbReference>